<dbReference type="PANTHER" id="PTHR31283:SF5">
    <property type="entry name" value="EKC_KEOPS COMPLEX SUBUNIT LAGE3"/>
    <property type="match status" value="1"/>
</dbReference>
<keyword evidence="2" id="KW-1185">Reference proteome</keyword>
<name>A0A0K0FUS1_STRVS</name>
<dbReference type="Pfam" id="PF09341">
    <property type="entry name" value="Pcc1"/>
    <property type="match status" value="1"/>
</dbReference>
<dbReference type="AlphaFoldDB" id="A0A0K0FUS1"/>
<protein>
    <submittedName>
        <fullName evidence="3">Uncharacterized protein</fullName>
    </submittedName>
</protein>
<reference evidence="3" key="2">
    <citation type="submission" date="2015-08" db="UniProtKB">
        <authorList>
            <consortium name="WormBaseParasite"/>
        </authorList>
    </citation>
    <scope>IDENTIFICATION</scope>
</reference>
<proteinExistence type="inferred from homology"/>
<evidence type="ECO:0000313" key="2">
    <source>
        <dbReference type="Proteomes" id="UP000035680"/>
    </source>
</evidence>
<organism evidence="2 3">
    <name type="scientific">Strongyloides venezuelensis</name>
    <name type="common">Threadworm</name>
    <dbReference type="NCBI Taxonomy" id="75913"/>
    <lineage>
        <taxon>Eukaryota</taxon>
        <taxon>Metazoa</taxon>
        <taxon>Ecdysozoa</taxon>
        <taxon>Nematoda</taxon>
        <taxon>Chromadorea</taxon>
        <taxon>Rhabditida</taxon>
        <taxon>Tylenchina</taxon>
        <taxon>Panagrolaimomorpha</taxon>
        <taxon>Strongyloidoidea</taxon>
        <taxon>Strongyloididae</taxon>
        <taxon>Strongyloides</taxon>
    </lineage>
</organism>
<dbReference type="InterPro" id="IPR015419">
    <property type="entry name" value="CTAG/Pcc1"/>
</dbReference>
<accession>A0A0K0FUS1</accession>
<dbReference type="Gene3D" id="3.30.310.50">
    <property type="entry name" value="Alpha-D-phosphohexomutase, C-terminal domain"/>
    <property type="match status" value="1"/>
</dbReference>
<dbReference type="GO" id="GO:0000408">
    <property type="term" value="C:EKC/KEOPS complex"/>
    <property type="evidence" value="ECO:0007669"/>
    <property type="project" value="TreeGrafter"/>
</dbReference>
<evidence type="ECO:0000256" key="1">
    <source>
        <dbReference type="ARBA" id="ARBA00007073"/>
    </source>
</evidence>
<dbReference type="WBParaSite" id="SVE_1608400.1">
    <property type="protein sequence ID" value="SVE_1608400.1"/>
    <property type="gene ID" value="SVE_1608400"/>
</dbReference>
<sequence>MSSNVEMMEGCGNKDNVDDKINENSNDNYGNLHTLECKLNVGNDNNAKIIFTTLNVDKEPSRSKTTRHLELTGKYIVGKFYSDDEKSLQKSIQHFMEMYLLAKSTINTVGNYKYQNNSNVEGITTKKAKIAD</sequence>
<evidence type="ECO:0000313" key="3">
    <source>
        <dbReference type="WBParaSite" id="SVE_1608400.1"/>
    </source>
</evidence>
<dbReference type="GO" id="GO:0070525">
    <property type="term" value="P:tRNA threonylcarbamoyladenosine metabolic process"/>
    <property type="evidence" value="ECO:0007669"/>
    <property type="project" value="TreeGrafter"/>
</dbReference>
<dbReference type="PANTHER" id="PTHR31283">
    <property type="entry name" value="EKC/KEOPS COMPLEX SUBUNIT PCC1 FAMILY MEMBER"/>
    <property type="match status" value="1"/>
</dbReference>
<comment type="similarity">
    <text evidence="1">Belongs to the CTAG/PCC1 family.</text>
</comment>
<dbReference type="STRING" id="75913.A0A0K0FUS1"/>
<dbReference type="Proteomes" id="UP000035680">
    <property type="component" value="Unassembled WGS sequence"/>
</dbReference>
<reference evidence="2" key="1">
    <citation type="submission" date="2014-07" db="EMBL/GenBank/DDBJ databases">
        <authorList>
            <person name="Martin A.A"/>
            <person name="De Silva N."/>
        </authorList>
    </citation>
    <scope>NUCLEOTIDE SEQUENCE</scope>
</reference>